<dbReference type="Gene3D" id="3.40.50.300">
    <property type="entry name" value="P-loop containing nucleotide triphosphate hydrolases"/>
    <property type="match status" value="1"/>
</dbReference>
<dbReference type="CDD" id="cd01127">
    <property type="entry name" value="TrwB_TraG_TraD_VirD4"/>
    <property type="match status" value="1"/>
</dbReference>
<keyword evidence="8 15" id="KW-0067">ATP-binding</keyword>
<dbReference type="AlphaFoldDB" id="A0A0E4C8X6"/>
<feature type="binding site" evidence="15">
    <location>
        <begin position="441"/>
        <end position="448"/>
    </location>
    <ligand>
        <name>ATP</name>
        <dbReference type="ChEBI" id="CHEBI:30616"/>
    </ligand>
</feature>
<keyword evidence="10" id="KW-0238">DNA-binding</keyword>
<keyword evidence="20" id="KW-1185">Reference proteome</keyword>
<dbReference type="InterPro" id="IPR041027">
    <property type="entry name" value="FtsK_alpha"/>
</dbReference>
<evidence type="ECO:0000313" key="20">
    <source>
        <dbReference type="Proteomes" id="UP000045545"/>
    </source>
</evidence>
<evidence type="ECO:0000256" key="6">
    <source>
        <dbReference type="ARBA" id="ARBA00022741"/>
    </source>
</evidence>
<dbReference type="InterPro" id="IPR002543">
    <property type="entry name" value="FtsK_dom"/>
</dbReference>
<feature type="transmembrane region" description="Helical" evidence="17">
    <location>
        <begin position="70"/>
        <end position="101"/>
    </location>
</feature>
<keyword evidence="12" id="KW-0131">Cell cycle</keyword>
<evidence type="ECO:0000256" key="7">
    <source>
        <dbReference type="ARBA" id="ARBA00022829"/>
    </source>
</evidence>
<keyword evidence="11 17" id="KW-0472">Membrane</keyword>
<evidence type="ECO:0000259" key="18">
    <source>
        <dbReference type="PROSITE" id="PS50901"/>
    </source>
</evidence>
<dbReference type="PANTHER" id="PTHR22683">
    <property type="entry name" value="SPORULATION PROTEIN RELATED"/>
    <property type="match status" value="1"/>
</dbReference>
<dbReference type="Gene3D" id="3.30.980.40">
    <property type="match status" value="1"/>
</dbReference>
<protein>
    <submittedName>
        <fullName evidence="19">DNA translocase FtsK gamma</fullName>
    </submittedName>
</protein>
<evidence type="ECO:0000256" key="17">
    <source>
        <dbReference type="SAM" id="Phobius"/>
    </source>
</evidence>
<dbReference type="GO" id="GO:0051301">
    <property type="term" value="P:cell division"/>
    <property type="evidence" value="ECO:0007669"/>
    <property type="project" value="UniProtKB-KW"/>
</dbReference>
<dbReference type="SMART" id="SM00382">
    <property type="entry name" value="AAA"/>
    <property type="match status" value="1"/>
</dbReference>
<dbReference type="PROSITE" id="PS50901">
    <property type="entry name" value="FTSK"/>
    <property type="match status" value="1"/>
</dbReference>
<dbReference type="InterPro" id="IPR025199">
    <property type="entry name" value="FtsK_4TM"/>
</dbReference>
<comment type="subcellular location">
    <subcellularLocation>
        <location evidence="1">Cell membrane</location>
        <topology evidence="1">Multi-pass membrane protein</topology>
    </subcellularLocation>
</comment>
<keyword evidence="7" id="KW-0159">Chromosome partition</keyword>
<dbReference type="InterPro" id="IPR036388">
    <property type="entry name" value="WH-like_DNA-bd_sf"/>
</dbReference>
<dbReference type="Pfam" id="PF13491">
    <property type="entry name" value="FtsK_4TM"/>
    <property type="match status" value="1"/>
</dbReference>
<dbReference type="GO" id="GO:0007059">
    <property type="term" value="P:chromosome segregation"/>
    <property type="evidence" value="ECO:0007669"/>
    <property type="project" value="UniProtKB-KW"/>
</dbReference>
<evidence type="ECO:0000256" key="3">
    <source>
        <dbReference type="ARBA" id="ARBA00022475"/>
    </source>
</evidence>
<dbReference type="SUPFAM" id="SSF52540">
    <property type="entry name" value="P-loop containing nucleoside triphosphate hydrolases"/>
    <property type="match status" value="1"/>
</dbReference>
<feature type="region of interest" description="Disordered" evidence="16">
    <location>
        <begin position="1"/>
        <end position="32"/>
    </location>
</feature>
<dbReference type="InterPro" id="IPR050206">
    <property type="entry name" value="FtsK/SpoIIIE/SftA"/>
</dbReference>
<evidence type="ECO:0000256" key="2">
    <source>
        <dbReference type="ARBA" id="ARBA00006474"/>
    </source>
</evidence>
<feature type="transmembrane region" description="Helical" evidence="17">
    <location>
        <begin position="144"/>
        <end position="162"/>
    </location>
</feature>
<keyword evidence="3" id="KW-1003">Cell membrane</keyword>
<evidence type="ECO:0000256" key="10">
    <source>
        <dbReference type="ARBA" id="ARBA00023125"/>
    </source>
</evidence>
<dbReference type="Proteomes" id="UP000045545">
    <property type="component" value="Unassembled WGS sequence"/>
</dbReference>
<evidence type="ECO:0000256" key="13">
    <source>
        <dbReference type="ARBA" id="ARBA00024986"/>
    </source>
</evidence>
<proteinExistence type="inferred from homology"/>
<dbReference type="InterPro" id="IPR036390">
    <property type="entry name" value="WH_DNA-bd_sf"/>
</dbReference>
<organism evidence="19 20">
    <name type="scientific">Syntrophomonas zehnderi OL-4</name>
    <dbReference type="NCBI Taxonomy" id="690567"/>
    <lineage>
        <taxon>Bacteria</taxon>
        <taxon>Bacillati</taxon>
        <taxon>Bacillota</taxon>
        <taxon>Clostridia</taxon>
        <taxon>Eubacteriales</taxon>
        <taxon>Syntrophomonadaceae</taxon>
        <taxon>Syntrophomonas</taxon>
    </lineage>
</organism>
<dbReference type="GO" id="GO:0005886">
    <property type="term" value="C:plasma membrane"/>
    <property type="evidence" value="ECO:0007669"/>
    <property type="project" value="UniProtKB-SubCell"/>
</dbReference>
<dbReference type="Pfam" id="PF09397">
    <property type="entry name" value="FtsK_gamma"/>
    <property type="match status" value="1"/>
</dbReference>
<dbReference type="SMART" id="SM00843">
    <property type="entry name" value="Ftsk_gamma"/>
    <property type="match status" value="1"/>
</dbReference>
<comment type="subunit">
    <text evidence="14">Homohexamer. Forms a ring that surrounds DNA.</text>
</comment>
<dbReference type="PANTHER" id="PTHR22683:SF41">
    <property type="entry name" value="DNA TRANSLOCASE FTSK"/>
    <property type="match status" value="1"/>
</dbReference>
<dbReference type="GO" id="GO:0005524">
    <property type="term" value="F:ATP binding"/>
    <property type="evidence" value="ECO:0007669"/>
    <property type="project" value="UniProtKB-UniRule"/>
</dbReference>
<keyword evidence="4" id="KW-0132">Cell division</keyword>
<evidence type="ECO:0000256" key="11">
    <source>
        <dbReference type="ARBA" id="ARBA00023136"/>
    </source>
</evidence>
<keyword evidence="6 15" id="KW-0547">Nucleotide-binding</keyword>
<evidence type="ECO:0000256" key="16">
    <source>
        <dbReference type="SAM" id="MobiDB-lite"/>
    </source>
</evidence>
<dbReference type="Gene3D" id="1.10.10.10">
    <property type="entry name" value="Winged helix-like DNA-binding domain superfamily/Winged helix DNA-binding domain"/>
    <property type="match status" value="1"/>
</dbReference>
<gene>
    <name evidence="19" type="ORF">1811</name>
</gene>
<dbReference type="Pfam" id="PF17854">
    <property type="entry name" value="FtsK_alpha"/>
    <property type="match status" value="1"/>
</dbReference>
<evidence type="ECO:0000256" key="8">
    <source>
        <dbReference type="ARBA" id="ARBA00022840"/>
    </source>
</evidence>
<feature type="transmembrane region" description="Helical" evidence="17">
    <location>
        <begin position="42"/>
        <end position="58"/>
    </location>
</feature>
<evidence type="ECO:0000256" key="14">
    <source>
        <dbReference type="ARBA" id="ARBA00025923"/>
    </source>
</evidence>
<feature type="transmembrane region" description="Helical" evidence="17">
    <location>
        <begin position="168"/>
        <end position="186"/>
    </location>
</feature>
<feature type="compositionally biased region" description="Basic residues" evidence="16">
    <location>
        <begin position="11"/>
        <end position="24"/>
    </location>
</feature>
<dbReference type="STRING" id="690567.1811"/>
<feature type="domain" description="FtsK" evidence="18">
    <location>
        <begin position="424"/>
        <end position="610"/>
    </location>
</feature>
<dbReference type="Pfam" id="PF01580">
    <property type="entry name" value="FtsK_SpoIIIE"/>
    <property type="match status" value="1"/>
</dbReference>
<keyword evidence="9 17" id="KW-1133">Transmembrane helix</keyword>
<dbReference type="EMBL" id="CGIH01000029">
    <property type="protein sequence ID" value="CFX75910.1"/>
    <property type="molecule type" value="Genomic_DNA"/>
</dbReference>
<evidence type="ECO:0000313" key="19">
    <source>
        <dbReference type="EMBL" id="CFX75910.1"/>
    </source>
</evidence>
<dbReference type="GO" id="GO:0003677">
    <property type="term" value="F:DNA binding"/>
    <property type="evidence" value="ECO:0007669"/>
    <property type="project" value="UniProtKB-KW"/>
</dbReference>
<evidence type="ECO:0000256" key="1">
    <source>
        <dbReference type="ARBA" id="ARBA00004651"/>
    </source>
</evidence>
<dbReference type="InterPro" id="IPR018541">
    <property type="entry name" value="Ftsk_gamma"/>
</dbReference>
<reference evidence="19 20" key="1">
    <citation type="submission" date="2015-03" db="EMBL/GenBank/DDBJ databases">
        <authorList>
            <person name="Murphy D."/>
        </authorList>
    </citation>
    <scope>NUCLEOTIDE SEQUENCE [LARGE SCALE GENOMIC DNA]</scope>
    <source>
        <strain evidence="19 20">OL-4</strain>
    </source>
</reference>
<name>A0A0E4C8X6_9FIRM</name>
<dbReference type="SUPFAM" id="SSF46785">
    <property type="entry name" value="Winged helix' DNA-binding domain"/>
    <property type="match status" value="1"/>
</dbReference>
<evidence type="ECO:0000256" key="15">
    <source>
        <dbReference type="PROSITE-ProRule" id="PRU00289"/>
    </source>
</evidence>
<dbReference type="InterPro" id="IPR003593">
    <property type="entry name" value="AAA+_ATPase"/>
</dbReference>
<comment type="similarity">
    <text evidence="2">Belongs to the FtsK/SpoIIIE/SftA family.</text>
</comment>
<evidence type="ECO:0000256" key="12">
    <source>
        <dbReference type="ARBA" id="ARBA00023306"/>
    </source>
</evidence>
<evidence type="ECO:0000256" key="4">
    <source>
        <dbReference type="ARBA" id="ARBA00022618"/>
    </source>
</evidence>
<keyword evidence="5 17" id="KW-0812">Transmembrane</keyword>
<comment type="function">
    <text evidence="13">Essential cell division protein that coordinates cell division and chromosome segregation. The N-terminus is involved in assembly of the cell-division machinery. The C-terminus functions as a DNA motor that moves dsDNA in an ATP-dependent manner towards the dif recombination site, which is located within the replication terminus region. Required for activation of the Xer recombinase, allowing activation of chromosome unlinking by recombination.</text>
</comment>
<sequence length="758" mass="83489">MEGNLHSMTNPKKKISSSQKKKPTAVRNAPPPKEKWALREEVLSVVFFMLAVFLFVSIRNFQGIPEDRQFIGLIGTQLMIALQLVFGRAALLVSIFLLFWSIHLGVLKKIWSIRMWGLSLLMLAIMIGMSLYNIPLGIDSWEAGLKGMGGGVIGGGAAYVLVRLVGQLGTSILLVLFTIISLIMMLNKPIAEISRLVFNLAKRLKKMLNELMFYEEPGITEPPTAATKSEPLIIHPPVNTVAEPEEIPYVAPKPQVVTPLKPKLDEPQEGPKKEGPEIVFLGKEEPFEYRKPTLDMLGDLGSERIIDKKNIKESISILEDTFASFGVSVKVNQVSCGPAVTRYELTPAPGVKISRIISLTDDLQLNLAAPGIRMEAPIPGKSAIGIEVPNAKITSVGLRSLIGSAQFSKLNSPLAVALGEDIAGNAIVARLSDMPHLLIAGSTGSGKSVCLNSIIMSFLYNATPDELKLVFIDPKMVELTVYNGIPHLLTPVVTDPKKASVILRWMTTEMEKRYKTFANKGVRDIYRYNQTVEENMPFIVIIIDELADLMMVSPMEVEDSICRLAQMARAAGIHLIVATQRPSVDVVTGIIKANIPSRIAFAVSSQADSRTILDMGGAEKLLGKGDMLFFPVGAVKPYRVQGAFVSDSDIDKTVGFIKSQLPLNEAERLQELELNLDDMPIDADDEMFWEAVKIFVDSQKASVSLLQRKLRVGYARAARLVDAMEERGLVSEIDSNKKREILIDAEQLEKIYPQSKIF</sequence>
<feature type="compositionally biased region" description="Polar residues" evidence="16">
    <location>
        <begin position="1"/>
        <end position="10"/>
    </location>
</feature>
<accession>A0A0E4C8X6</accession>
<evidence type="ECO:0000256" key="5">
    <source>
        <dbReference type="ARBA" id="ARBA00022692"/>
    </source>
</evidence>
<dbReference type="InterPro" id="IPR027417">
    <property type="entry name" value="P-loop_NTPase"/>
</dbReference>
<feature type="transmembrane region" description="Helical" evidence="17">
    <location>
        <begin position="113"/>
        <end position="132"/>
    </location>
</feature>
<evidence type="ECO:0000256" key="9">
    <source>
        <dbReference type="ARBA" id="ARBA00022989"/>
    </source>
</evidence>